<dbReference type="Pfam" id="PF15943">
    <property type="entry name" value="YdaS_toxin"/>
    <property type="match status" value="1"/>
</dbReference>
<organism evidence="1 2">
    <name type="scientific">Burkholderia gladioli</name>
    <name type="common">Pseudomonas marginata</name>
    <name type="synonym">Phytomonas marginata</name>
    <dbReference type="NCBI Taxonomy" id="28095"/>
    <lineage>
        <taxon>Bacteria</taxon>
        <taxon>Pseudomonadati</taxon>
        <taxon>Pseudomonadota</taxon>
        <taxon>Betaproteobacteria</taxon>
        <taxon>Burkholderiales</taxon>
        <taxon>Burkholderiaceae</taxon>
        <taxon>Burkholderia</taxon>
    </lineage>
</organism>
<evidence type="ECO:0000313" key="2">
    <source>
        <dbReference type="Proteomes" id="UP000220629"/>
    </source>
</evidence>
<evidence type="ECO:0000313" key="1">
    <source>
        <dbReference type="EMBL" id="PEH40176.1"/>
    </source>
</evidence>
<name>A0A2A7S9D8_BURGA</name>
<dbReference type="RefSeq" id="WP_080742188.1">
    <property type="nucleotide sequence ID" value="NZ_CADEVY010000003.1"/>
</dbReference>
<dbReference type="Proteomes" id="UP000220629">
    <property type="component" value="Unassembled WGS sequence"/>
</dbReference>
<dbReference type="CDD" id="cd00093">
    <property type="entry name" value="HTH_XRE"/>
    <property type="match status" value="1"/>
</dbReference>
<accession>A0A2A7S9D8</accession>
<dbReference type="EMBL" id="PDDY01000004">
    <property type="protein sequence ID" value="PEH40176.1"/>
    <property type="molecule type" value="Genomic_DNA"/>
</dbReference>
<dbReference type="InterPro" id="IPR031856">
    <property type="entry name" value="YdaS_toxin-like"/>
</dbReference>
<proteinExistence type="predicted"/>
<dbReference type="Gene3D" id="1.10.260.40">
    <property type="entry name" value="lambda repressor-like DNA-binding domains"/>
    <property type="match status" value="1"/>
</dbReference>
<comment type="caution">
    <text evidence="1">The sequence shown here is derived from an EMBL/GenBank/DDBJ whole genome shotgun (WGS) entry which is preliminary data.</text>
</comment>
<protein>
    <recommendedName>
        <fullName evidence="3">Helix-turn-helix domain-containing protein</fullName>
    </recommendedName>
</protein>
<dbReference type="InterPro" id="IPR010982">
    <property type="entry name" value="Lambda_DNA-bd_dom_sf"/>
</dbReference>
<sequence>MDLKTYLSKLERGGAAKLADEIGVSASFLSQMAAGTAPISPARCIRIERATGGAVTRCDLRPMDWRDIWPEFVPPSSETASVDEPVAAGAAR</sequence>
<dbReference type="AlphaFoldDB" id="A0A2A7S9D8"/>
<dbReference type="InterPro" id="IPR001387">
    <property type="entry name" value="Cro/C1-type_HTH"/>
</dbReference>
<gene>
    <name evidence="1" type="ORF">CRM94_22890</name>
</gene>
<reference evidence="2" key="1">
    <citation type="submission" date="2017-09" db="EMBL/GenBank/DDBJ databases">
        <title>FDA dAtabase for Regulatory Grade micrObial Sequences (FDA-ARGOS): Supporting development and validation of Infectious Disease Dx tests.</title>
        <authorList>
            <person name="Minogue T."/>
            <person name="Wolcott M."/>
            <person name="Wasieloski L."/>
            <person name="Aguilar W."/>
            <person name="Moore D."/>
            <person name="Tallon L."/>
            <person name="Sadzewicz L."/>
            <person name="Ott S."/>
            <person name="Zhao X."/>
            <person name="Nagaraj S."/>
            <person name="Vavikolanu K."/>
            <person name="Aluvathingal J."/>
            <person name="Nadendla S."/>
            <person name="Sichtig H."/>
        </authorList>
    </citation>
    <scope>NUCLEOTIDE SEQUENCE [LARGE SCALE GENOMIC DNA]</scope>
    <source>
        <strain evidence="2">FDAARGOS_390</strain>
    </source>
</reference>
<dbReference type="OrthoDB" id="6446140at2"/>
<dbReference type="SUPFAM" id="SSF47413">
    <property type="entry name" value="lambda repressor-like DNA-binding domains"/>
    <property type="match status" value="1"/>
</dbReference>
<evidence type="ECO:0008006" key="3">
    <source>
        <dbReference type="Google" id="ProtNLM"/>
    </source>
</evidence>
<dbReference type="GO" id="GO:0003677">
    <property type="term" value="F:DNA binding"/>
    <property type="evidence" value="ECO:0007669"/>
    <property type="project" value="InterPro"/>
</dbReference>